<dbReference type="AlphaFoldDB" id="A0A7Z8K0J3"/>
<dbReference type="PANTHER" id="PTHR30146:SF153">
    <property type="entry name" value="LACTOSE OPERON REPRESSOR"/>
    <property type="match status" value="1"/>
</dbReference>
<evidence type="ECO:0000256" key="3">
    <source>
        <dbReference type="ARBA" id="ARBA00023163"/>
    </source>
</evidence>
<dbReference type="GO" id="GO:0000976">
    <property type="term" value="F:transcription cis-regulatory region binding"/>
    <property type="evidence" value="ECO:0007669"/>
    <property type="project" value="TreeGrafter"/>
</dbReference>
<sequence length="340" mass="34714">MARRVTITDVAREAGVSVATVSKVINQRDGIAAGTATHVRAVVDRLGYESSIVARGLRSHRTGVVGVLVAEFEPFSAEILKGAGAALRGTDHALLAYTGGGSGRAGWEHRYLARLSGTLIDGAVLVTPTVLHAGASVPVVAVDPHAGPGGLPTVDSDNLHGAVLAVRHLLGLGHRRIGFLGGRVDLESSRLREAGYRAALAEAGIPVDPALMHVAEYRRDAADAPTAAMLALDDPPTALFAANDLSAMGILDAAARLGVRVPAELSVVGFDDVPEAAGTTPPLTTVRQEIQDLGGAAVGMLLALLGAAEPAGGAGAGAGQHLRLPTHLVVRGSTAVPRRR</sequence>
<evidence type="ECO:0000313" key="5">
    <source>
        <dbReference type="EMBL" id="TKR23190.1"/>
    </source>
</evidence>
<dbReference type="PROSITE" id="PS50932">
    <property type="entry name" value="HTH_LACI_2"/>
    <property type="match status" value="1"/>
</dbReference>
<protein>
    <submittedName>
        <fullName evidence="5">LacI family transcriptional regulator</fullName>
    </submittedName>
</protein>
<dbReference type="Pfam" id="PF00356">
    <property type="entry name" value="LacI"/>
    <property type="match status" value="1"/>
</dbReference>
<dbReference type="SMART" id="SM00354">
    <property type="entry name" value="HTH_LACI"/>
    <property type="match status" value="1"/>
</dbReference>
<evidence type="ECO:0000313" key="6">
    <source>
        <dbReference type="Proteomes" id="UP000308121"/>
    </source>
</evidence>
<dbReference type="Pfam" id="PF13377">
    <property type="entry name" value="Peripla_BP_3"/>
    <property type="match status" value="1"/>
</dbReference>
<dbReference type="InterPro" id="IPR000843">
    <property type="entry name" value="HTH_LacI"/>
</dbReference>
<dbReference type="InterPro" id="IPR046335">
    <property type="entry name" value="LacI/GalR-like_sensor"/>
</dbReference>
<reference evidence="5 6" key="1">
    <citation type="submission" date="2019-05" db="EMBL/GenBank/DDBJ databases">
        <title>Genome sequence of Cellulomonas hominis strain CS1.</title>
        <authorList>
            <person name="Belmont J."/>
            <person name="Maclea K.S."/>
        </authorList>
    </citation>
    <scope>NUCLEOTIDE SEQUENCE [LARGE SCALE GENOMIC DNA]</scope>
    <source>
        <strain evidence="5 6">CS1</strain>
    </source>
</reference>
<keyword evidence="3" id="KW-0804">Transcription</keyword>
<dbReference type="SUPFAM" id="SSF47413">
    <property type="entry name" value="lambda repressor-like DNA-binding domains"/>
    <property type="match status" value="1"/>
</dbReference>
<evidence type="ECO:0000256" key="1">
    <source>
        <dbReference type="ARBA" id="ARBA00023015"/>
    </source>
</evidence>
<evidence type="ECO:0000259" key="4">
    <source>
        <dbReference type="PROSITE" id="PS50932"/>
    </source>
</evidence>
<dbReference type="CDD" id="cd01392">
    <property type="entry name" value="HTH_LacI"/>
    <property type="match status" value="1"/>
</dbReference>
<keyword evidence="2" id="KW-0238">DNA-binding</keyword>
<dbReference type="OrthoDB" id="3510266at2"/>
<dbReference type="CDD" id="cd06267">
    <property type="entry name" value="PBP1_LacI_sugar_binding-like"/>
    <property type="match status" value="1"/>
</dbReference>
<comment type="caution">
    <text evidence="5">The sequence shown here is derived from an EMBL/GenBank/DDBJ whole genome shotgun (WGS) entry which is preliminary data.</text>
</comment>
<proteinExistence type="predicted"/>
<evidence type="ECO:0000256" key="2">
    <source>
        <dbReference type="ARBA" id="ARBA00023125"/>
    </source>
</evidence>
<dbReference type="InterPro" id="IPR028082">
    <property type="entry name" value="Peripla_BP_I"/>
</dbReference>
<dbReference type="Gene3D" id="3.40.50.2300">
    <property type="match status" value="2"/>
</dbReference>
<dbReference type="SUPFAM" id="SSF53822">
    <property type="entry name" value="Periplasmic binding protein-like I"/>
    <property type="match status" value="1"/>
</dbReference>
<dbReference type="Gene3D" id="1.10.260.40">
    <property type="entry name" value="lambda repressor-like DNA-binding domains"/>
    <property type="match status" value="1"/>
</dbReference>
<dbReference type="PRINTS" id="PR00036">
    <property type="entry name" value="HTHLACI"/>
</dbReference>
<dbReference type="EMBL" id="SZYE01000102">
    <property type="protein sequence ID" value="TKR23190.1"/>
    <property type="molecule type" value="Genomic_DNA"/>
</dbReference>
<dbReference type="PROSITE" id="PS00356">
    <property type="entry name" value="HTH_LACI_1"/>
    <property type="match status" value="1"/>
</dbReference>
<name>A0A7Z8K0J3_9CELL</name>
<keyword evidence="1" id="KW-0805">Transcription regulation</keyword>
<accession>A0A7Z8K0J3</accession>
<dbReference type="InterPro" id="IPR010982">
    <property type="entry name" value="Lambda_DNA-bd_dom_sf"/>
</dbReference>
<organism evidence="5 6">
    <name type="scientific">Cellulomonas hominis</name>
    <dbReference type="NCBI Taxonomy" id="156981"/>
    <lineage>
        <taxon>Bacteria</taxon>
        <taxon>Bacillati</taxon>
        <taxon>Actinomycetota</taxon>
        <taxon>Actinomycetes</taxon>
        <taxon>Micrococcales</taxon>
        <taxon>Cellulomonadaceae</taxon>
        <taxon>Cellulomonas</taxon>
    </lineage>
</organism>
<dbReference type="Proteomes" id="UP000308121">
    <property type="component" value="Unassembled WGS sequence"/>
</dbReference>
<gene>
    <name evidence="5" type="ORF">FA014_12585</name>
</gene>
<feature type="domain" description="HTH lacI-type" evidence="4">
    <location>
        <begin position="5"/>
        <end position="59"/>
    </location>
</feature>
<dbReference type="PANTHER" id="PTHR30146">
    <property type="entry name" value="LACI-RELATED TRANSCRIPTIONAL REPRESSOR"/>
    <property type="match status" value="1"/>
</dbReference>
<dbReference type="GO" id="GO:0003700">
    <property type="term" value="F:DNA-binding transcription factor activity"/>
    <property type="evidence" value="ECO:0007669"/>
    <property type="project" value="TreeGrafter"/>
</dbReference>
<dbReference type="RefSeq" id="WP_154730021.1">
    <property type="nucleotide sequence ID" value="NZ_SZYE01000102.1"/>
</dbReference>